<evidence type="ECO:0000313" key="4">
    <source>
        <dbReference type="EnsemblPlants" id="AES74962"/>
    </source>
</evidence>
<dbReference type="GO" id="GO:0016567">
    <property type="term" value="P:protein ubiquitination"/>
    <property type="evidence" value="ECO:0000318"/>
    <property type="project" value="GO_Central"/>
</dbReference>
<reference evidence="4" key="3">
    <citation type="submission" date="2015-04" db="UniProtKB">
        <authorList>
            <consortium name="EnsemblPlants"/>
        </authorList>
    </citation>
    <scope>IDENTIFICATION</scope>
    <source>
        <strain evidence="4">cv. Jemalong A17</strain>
    </source>
</reference>
<dbReference type="PANTHER" id="PTHR47123:SF15">
    <property type="entry name" value="F-BOX PROTEIN SKIP23"/>
    <property type="match status" value="1"/>
</dbReference>
<evidence type="ECO:0000313" key="2">
    <source>
        <dbReference type="EMBL" id="AES74962.2"/>
    </source>
</evidence>
<gene>
    <name evidence="4" type="primary">11417159</name>
    <name evidence="2" type="ordered locus">MTR_6g018390</name>
    <name evidence="3" type="ORF">MtrunA17_Chr6g0457531</name>
</gene>
<reference evidence="3" key="4">
    <citation type="journal article" date="2018" name="Nat. Plants">
        <title>Whole-genome landscape of Medicago truncatula symbiotic genes.</title>
        <authorList>
            <person name="Pecrix Y."/>
            <person name="Gamas P."/>
            <person name="Carrere S."/>
        </authorList>
    </citation>
    <scope>NUCLEOTIDE SEQUENCE</scope>
    <source>
        <tissue evidence="3">Leaves</tissue>
    </source>
</reference>
<dbReference type="EMBL" id="PSQE01000006">
    <property type="protein sequence ID" value="RHN50451.1"/>
    <property type="molecule type" value="Genomic_DNA"/>
</dbReference>
<dbReference type="PaxDb" id="3880-AES74962"/>
<dbReference type="eggNOG" id="ENOG502QW71">
    <property type="taxonomic scope" value="Eukaryota"/>
</dbReference>
<protein>
    <submittedName>
        <fullName evidence="2">F-box SKIP23-like protein</fullName>
    </submittedName>
</protein>
<dbReference type="Gramene" id="rna34734">
    <property type="protein sequence ID" value="RHN50451.1"/>
    <property type="gene ID" value="gene34734"/>
</dbReference>
<reference evidence="2 5" key="2">
    <citation type="journal article" date="2014" name="BMC Genomics">
        <title>An improved genome release (version Mt4.0) for the model legume Medicago truncatula.</title>
        <authorList>
            <person name="Tang H."/>
            <person name="Krishnakumar V."/>
            <person name="Bidwell S."/>
            <person name="Rosen B."/>
            <person name="Chan A."/>
            <person name="Zhou S."/>
            <person name="Gentzbittel L."/>
            <person name="Childs K.L."/>
            <person name="Yandell M."/>
            <person name="Gundlach H."/>
            <person name="Mayer K.F."/>
            <person name="Schwartz D.C."/>
            <person name="Town C.D."/>
        </authorList>
    </citation>
    <scope>GENOME REANNOTATION</scope>
    <source>
        <strain evidence="4 5">cv. Jemalong A17</strain>
    </source>
</reference>
<proteinExistence type="predicted"/>
<keyword evidence="5" id="KW-1185">Reference proteome</keyword>
<dbReference type="EMBL" id="CM001222">
    <property type="protein sequence ID" value="AES74962.2"/>
    <property type="molecule type" value="Genomic_DNA"/>
</dbReference>
<dbReference type="Gene3D" id="1.20.1280.50">
    <property type="match status" value="1"/>
</dbReference>
<dbReference type="Proteomes" id="UP000002051">
    <property type="component" value="Chromosome 6"/>
</dbReference>
<dbReference type="InterPro" id="IPR051304">
    <property type="entry name" value="SCF_F-box_domain"/>
</dbReference>
<dbReference type="PANTHER" id="PTHR47123">
    <property type="entry name" value="F-BOX PROTEIN SKIP23"/>
    <property type="match status" value="1"/>
</dbReference>
<reference evidence="2 5" key="1">
    <citation type="journal article" date="2011" name="Nature">
        <title>The Medicago genome provides insight into the evolution of rhizobial symbioses.</title>
        <authorList>
            <person name="Young N.D."/>
            <person name="Debelle F."/>
            <person name="Oldroyd G.E."/>
            <person name="Geurts R."/>
            <person name="Cannon S.B."/>
            <person name="Udvardi M.K."/>
            <person name="Benedito V.A."/>
            <person name="Mayer K.F."/>
            <person name="Gouzy J."/>
            <person name="Schoof H."/>
            <person name="Van de Peer Y."/>
            <person name="Proost S."/>
            <person name="Cook D.R."/>
            <person name="Meyers B.C."/>
            <person name="Spannagl M."/>
            <person name="Cheung F."/>
            <person name="De Mita S."/>
            <person name="Krishnakumar V."/>
            <person name="Gundlach H."/>
            <person name="Zhou S."/>
            <person name="Mudge J."/>
            <person name="Bharti A.K."/>
            <person name="Murray J.D."/>
            <person name="Naoumkina M.A."/>
            <person name="Rosen B."/>
            <person name="Silverstein K.A."/>
            <person name="Tang H."/>
            <person name="Rombauts S."/>
            <person name="Zhao P.X."/>
            <person name="Zhou P."/>
            <person name="Barbe V."/>
            <person name="Bardou P."/>
            <person name="Bechner M."/>
            <person name="Bellec A."/>
            <person name="Berger A."/>
            <person name="Berges H."/>
            <person name="Bidwell S."/>
            <person name="Bisseling T."/>
            <person name="Choisne N."/>
            <person name="Couloux A."/>
            <person name="Denny R."/>
            <person name="Deshpande S."/>
            <person name="Dai X."/>
            <person name="Doyle J.J."/>
            <person name="Dudez A.M."/>
            <person name="Farmer A.D."/>
            <person name="Fouteau S."/>
            <person name="Franken C."/>
            <person name="Gibelin C."/>
            <person name="Gish J."/>
            <person name="Goldstein S."/>
            <person name="Gonzalez A.J."/>
            <person name="Green P.J."/>
            <person name="Hallab A."/>
            <person name="Hartog M."/>
            <person name="Hua A."/>
            <person name="Humphray S.J."/>
            <person name="Jeong D.H."/>
            <person name="Jing Y."/>
            <person name="Jocker A."/>
            <person name="Kenton S.M."/>
            <person name="Kim D.J."/>
            <person name="Klee K."/>
            <person name="Lai H."/>
            <person name="Lang C."/>
            <person name="Lin S."/>
            <person name="Macmil S.L."/>
            <person name="Magdelenat G."/>
            <person name="Matthews L."/>
            <person name="McCorrison J."/>
            <person name="Monaghan E.L."/>
            <person name="Mun J.H."/>
            <person name="Najar F.Z."/>
            <person name="Nicholson C."/>
            <person name="Noirot C."/>
            <person name="O'Bleness M."/>
            <person name="Paule C.R."/>
            <person name="Poulain J."/>
            <person name="Prion F."/>
            <person name="Qin B."/>
            <person name="Qu C."/>
            <person name="Retzel E.F."/>
            <person name="Riddle C."/>
            <person name="Sallet E."/>
            <person name="Samain S."/>
            <person name="Samson N."/>
            <person name="Sanders I."/>
            <person name="Saurat O."/>
            <person name="Scarpelli C."/>
            <person name="Schiex T."/>
            <person name="Segurens B."/>
            <person name="Severin A.J."/>
            <person name="Sherrier D.J."/>
            <person name="Shi R."/>
            <person name="Sims S."/>
            <person name="Singer S.R."/>
            <person name="Sinharoy S."/>
            <person name="Sterck L."/>
            <person name="Viollet A."/>
            <person name="Wang B.B."/>
            <person name="Wang K."/>
            <person name="Wang M."/>
            <person name="Wang X."/>
            <person name="Warfsmann J."/>
            <person name="Weissenbach J."/>
            <person name="White D.D."/>
            <person name="White J.D."/>
            <person name="Wiley G.B."/>
            <person name="Wincker P."/>
            <person name="Xing Y."/>
            <person name="Yang L."/>
            <person name="Yao Z."/>
            <person name="Ying F."/>
            <person name="Zhai J."/>
            <person name="Zhou L."/>
            <person name="Zuber A."/>
            <person name="Denarie J."/>
            <person name="Dixon R.A."/>
            <person name="May G.D."/>
            <person name="Schwartz D.C."/>
            <person name="Rogers J."/>
            <person name="Quetier F."/>
            <person name="Town C.D."/>
            <person name="Roe B.A."/>
        </authorList>
    </citation>
    <scope>NUCLEOTIDE SEQUENCE [LARGE SCALE GENOMIC DNA]</scope>
    <source>
        <strain evidence="2">A17</strain>
        <strain evidence="4 5">cv. Jemalong A17</strain>
    </source>
</reference>
<dbReference type="HOGENOM" id="CLU_019286_1_0_1"/>
<dbReference type="OrthoDB" id="743494at2759"/>
<sequence length="365" mass="41546">MVVVDWSKLPTELLNLISQRIDNEVDLIRFQSICSTWRASSVPNHHHILPFKFPLLQTPFFSHQIETLINIDLPFGYLSKHNFFLIKPPQQQQQQTLLRPWLIRVCQNTRGQTQLFHPLFHHYPLPRIRLVLDFNKLSVLHLGSNNFIKDHDIKTDNGKYRFPIKVVAVTCHGKKPLVAVAPAFPPQPLLLKCGDGKWKVILDMSTGFGDICLFKGWPYVVDKIGKTVMVGPDSSVHLVAEPLVGRGNKKFLAESKGDLLLADVYDPDLNDSVWIDLFKLNEKEKKWVKLTSLGDRVLFLGEVCSFSVSASDLCVAKGNCVIFSYSIICSSKSESCILDLDQGRHSPLSDYPEYSNLFWPPPKWI</sequence>
<accession>G7KMS2</accession>
<evidence type="ECO:0000313" key="3">
    <source>
        <dbReference type="EMBL" id="RHN50451.1"/>
    </source>
</evidence>
<dbReference type="EnsemblPlants" id="AES74962">
    <property type="protein sequence ID" value="AES74962"/>
    <property type="gene ID" value="MTR_6g018390"/>
</dbReference>
<dbReference type="STRING" id="3880.G7KMS2"/>
<dbReference type="KEGG" id="mtr:11417159"/>
<evidence type="ECO:0000259" key="1">
    <source>
        <dbReference type="Pfam" id="PF03478"/>
    </source>
</evidence>
<name>G7KMS2_MEDTR</name>
<dbReference type="AlphaFoldDB" id="G7KMS2"/>
<organism evidence="2 5">
    <name type="scientific">Medicago truncatula</name>
    <name type="common">Barrel medic</name>
    <name type="synonym">Medicago tribuloides</name>
    <dbReference type="NCBI Taxonomy" id="3880"/>
    <lineage>
        <taxon>Eukaryota</taxon>
        <taxon>Viridiplantae</taxon>
        <taxon>Streptophyta</taxon>
        <taxon>Embryophyta</taxon>
        <taxon>Tracheophyta</taxon>
        <taxon>Spermatophyta</taxon>
        <taxon>Magnoliopsida</taxon>
        <taxon>eudicotyledons</taxon>
        <taxon>Gunneridae</taxon>
        <taxon>Pentapetalae</taxon>
        <taxon>rosids</taxon>
        <taxon>fabids</taxon>
        <taxon>Fabales</taxon>
        <taxon>Fabaceae</taxon>
        <taxon>Papilionoideae</taxon>
        <taxon>50 kb inversion clade</taxon>
        <taxon>NPAAA clade</taxon>
        <taxon>Hologalegina</taxon>
        <taxon>IRL clade</taxon>
        <taxon>Trifolieae</taxon>
        <taxon>Medicago</taxon>
    </lineage>
</organism>
<accession>A0A0C3VUB4</accession>
<feature type="domain" description="KIB1-4 beta-propeller" evidence="1">
    <location>
        <begin position="85"/>
        <end position="324"/>
    </location>
</feature>
<dbReference type="InterPro" id="IPR005174">
    <property type="entry name" value="KIB1-4_b-propeller"/>
</dbReference>
<dbReference type="Proteomes" id="UP000265566">
    <property type="component" value="Chromosome 6"/>
</dbReference>
<dbReference type="Pfam" id="PF03478">
    <property type="entry name" value="Beta-prop_KIB1-4"/>
    <property type="match status" value="1"/>
</dbReference>
<evidence type="ECO:0000313" key="5">
    <source>
        <dbReference type="Proteomes" id="UP000002051"/>
    </source>
</evidence>